<feature type="domain" description="Carbohydrate kinase PfkB" evidence="6">
    <location>
        <begin position="15"/>
        <end position="260"/>
    </location>
</feature>
<evidence type="ECO:0000313" key="7">
    <source>
        <dbReference type="EMBL" id="GIF09688.1"/>
    </source>
</evidence>
<reference evidence="7" key="1">
    <citation type="submission" date="2021-01" db="EMBL/GenBank/DDBJ databases">
        <title>Whole genome shotgun sequence of Actinoplanes siamensis NBRC 109076.</title>
        <authorList>
            <person name="Komaki H."/>
            <person name="Tamura T."/>
        </authorList>
    </citation>
    <scope>NUCLEOTIDE SEQUENCE</scope>
    <source>
        <strain evidence="7">NBRC 109076</strain>
    </source>
</reference>
<protein>
    <recommendedName>
        <fullName evidence="6">Carbohydrate kinase PfkB domain-containing protein</fullName>
    </recommendedName>
</protein>
<evidence type="ECO:0000256" key="5">
    <source>
        <dbReference type="ARBA" id="ARBA00022840"/>
    </source>
</evidence>
<keyword evidence="5" id="KW-0067">ATP-binding</keyword>
<dbReference type="Pfam" id="PF00294">
    <property type="entry name" value="PfkB"/>
    <property type="match status" value="1"/>
</dbReference>
<evidence type="ECO:0000256" key="2">
    <source>
        <dbReference type="ARBA" id="ARBA00022679"/>
    </source>
</evidence>
<dbReference type="Proteomes" id="UP000629619">
    <property type="component" value="Unassembled WGS sequence"/>
</dbReference>
<dbReference type="PANTHER" id="PTHR43085:SF1">
    <property type="entry name" value="PSEUDOURIDINE KINASE-RELATED"/>
    <property type="match status" value="1"/>
</dbReference>
<evidence type="ECO:0000259" key="6">
    <source>
        <dbReference type="Pfam" id="PF00294"/>
    </source>
</evidence>
<evidence type="ECO:0000256" key="4">
    <source>
        <dbReference type="ARBA" id="ARBA00022777"/>
    </source>
</evidence>
<dbReference type="EMBL" id="BOMW01000096">
    <property type="protein sequence ID" value="GIF09688.1"/>
    <property type="molecule type" value="Genomic_DNA"/>
</dbReference>
<dbReference type="Gene3D" id="3.40.1190.20">
    <property type="match status" value="1"/>
</dbReference>
<dbReference type="GO" id="GO:0016301">
    <property type="term" value="F:kinase activity"/>
    <property type="evidence" value="ECO:0007669"/>
    <property type="project" value="UniProtKB-KW"/>
</dbReference>
<keyword evidence="3" id="KW-0547">Nucleotide-binding</keyword>
<accession>A0A919NEE5</accession>
<comment type="similarity">
    <text evidence="1">Belongs to the carbohydrate kinase PfkB family.</text>
</comment>
<dbReference type="SUPFAM" id="SSF53613">
    <property type="entry name" value="Ribokinase-like"/>
    <property type="match status" value="1"/>
</dbReference>
<dbReference type="GO" id="GO:0005524">
    <property type="term" value="F:ATP binding"/>
    <property type="evidence" value="ECO:0007669"/>
    <property type="project" value="UniProtKB-KW"/>
</dbReference>
<dbReference type="InterPro" id="IPR011611">
    <property type="entry name" value="PfkB_dom"/>
</dbReference>
<name>A0A919NEE5_9ACTN</name>
<evidence type="ECO:0000256" key="3">
    <source>
        <dbReference type="ARBA" id="ARBA00022741"/>
    </source>
</evidence>
<keyword evidence="2" id="KW-0808">Transferase</keyword>
<keyword evidence="8" id="KW-1185">Reference proteome</keyword>
<dbReference type="PANTHER" id="PTHR43085">
    <property type="entry name" value="HEXOKINASE FAMILY MEMBER"/>
    <property type="match status" value="1"/>
</dbReference>
<proteinExistence type="inferred from homology"/>
<gene>
    <name evidence="7" type="ORF">Asi03nite_72260</name>
</gene>
<dbReference type="InterPro" id="IPR050306">
    <property type="entry name" value="PfkB_Carbo_kinase"/>
</dbReference>
<keyword evidence="4" id="KW-0418">Kinase</keyword>
<evidence type="ECO:0000313" key="8">
    <source>
        <dbReference type="Proteomes" id="UP000629619"/>
    </source>
</evidence>
<comment type="caution">
    <text evidence="7">The sequence shown here is derived from an EMBL/GenBank/DDBJ whole genome shotgun (WGS) entry which is preliminary data.</text>
</comment>
<organism evidence="7 8">
    <name type="scientific">Actinoplanes siamensis</name>
    <dbReference type="NCBI Taxonomy" id="1223317"/>
    <lineage>
        <taxon>Bacteria</taxon>
        <taxon>Bacillati</taxon>
        <taxon>Actinomycetota</taxon>
        <taxon>Actinomycetes</taxon>
        <taxon>Micromonosporales</taxon>
        <taxon>Micromonosporaceae</taxon>
        <taxon>Actinoplanes</taxon>
    </lineage>
</organism>
<sequence length="268" mass="28238">MTSLGVIGNISHDTAEHPDRRHHLLGGAALYISLAAARAGATAAPIAVIGDDLAYTLRTTQLAGLDHTGVAVVEQPSCRFHLRYDQHGTLIDVDATYGAAQRLTAHALQQSHRYDHVHVCCRRPLDPAPVLAALAERRQPFSVDFITTSATDMITAAAPYLPAAKFVFTDAREFTALTAAVPAEHLRTVTATDGPRPATLYRHGRPVTRTPIAQVDAVEVTGAGDTFTGTFLAAVLNGTPEAAALTEAAQAATARLATPGIALHPQPP</sequence>
<dbReference type="RefSeq" id="WP_203684976.1">
    <property type="nucleotide sequence ID" value="NZ_BOMW01000096.1"/>
</dbReference>
<dbReference type="InterPro" id="IPR029056">
    <property type="entry name" value="Ribokinase-like"/>
</dbReference>
<dbReference type="AlphaFoldDB" id="A0A919NEE5"/>
<evidence type="ECO:0000256" key="1">
    <source>
        <dbReference type="ARBA" id="ARBA00010688"/>
    </source>
</evidence>